<name>A0A6N8JT49_9ACTN</name>
<dbReference type="GO" id="GO:0016301">
    <property type="term" value="F:kinase activity"/>
    <property type="evidence" value="ECO:0007669"/>
    <property type="project" value="InterPro"/>
</dbReference>
<reference evidence="8 9" key="1">
    <citation type="submission" date="2019-12" db="EMBL/GenBank/DDBJ databases">
        <title>Microbes associate with the intestines of laboratory mice.</title>
        <authorList>
            <person name="Navarre W."/>
            <person name="Wong E."/>
        </authorList>
    </citation>
    <scope>NUCLEOTIDE SEQUENCE [LARGE SCALE GENOMIC DNA]</scope>
    <source>
        <strain evidence="8 9">NM66_B29</strain>
    </source>
</reference>
<dbReference type="Gene3D" id="3.40.50.300">
    <property type="entry name" value="P-loop containing nucleotide triphosphate hydrolases"/>
    <property type="match status" value="1"/>
</dbReference>
<evidence type="ECO:0000256" key="6">
    <source>
        <dbReference type="ARBA" id="ARBA00048178"/>
    </source>
</evidence>
<protein>
    <recommendedName>
        <fullName evidence="5">UDP-N-acetylglucosamine kinase</fullName>
        <ecNumber evidence="2">2.7.1.176</ecNumber>
    </recommendedName>
    <alternativeName>
        <fullName evidence="5">UDP-N-acetylglucosamine kinase</fullName>
    </alternativeName>
</protein>
<dbReference type="GO" id="GO:0005524">
    <property type="term" value="F:ATP binding"/>
    <property type="evidence" value="ECO:0007669"/>
    <property type="project" value="UniProtKB-KW"/>
</dbReference>
<comment type="caution">
    <text evidence="8">The sequence shown here is derived from an EMBL/GenBank/DDBJ whole genome shotgun (WGS) entry which is preliminary data.</text>
</comment>
<dbReference type="OrthoDB" id="9791543at2"/>
<feature type="domain" description="Zeta toxin" evidence="7">
    <location>
        <begin position="52"/>
        <end position="143"/>
    </location>
</feature>
<evidence type="ECO:0000313" key="9">
    <source>
        <dbReference type="Proteomes" id="UP000463388"/>
    </source>
</evidence>
<comment type="similarity">
    <text evidence="1">Belongs to the zeta toxin family.</text>
</comment>
<dbReference type="EC" id="2.7.1.176" evidence="2"/>
<keyword evidence="9" id="KW-1185">Reference proteome</keyword>
<dbReference type="InterPro" id="IPR027417">
    <property type="entry name" value="P-loop_NTPase"/>
</dbReference>
<dbReference type="InterPro" id="IPR010488">
    <property type="entry name" value="Zeta_toxin_domain"/>
</dbReference>
<organism evidence="8 9">
    <name type="scientific">Adlercreutzia mucosicola</name>
    <dbReference type="NCBI Taxonomy" id="580026"/>
    <lineage>
        <taxon>Bacteria</taxon>
        <taxon>Bacillati</taxon>
        <taxon>Actinomycetota</taxon>
        <taxon>Coriobacteriia</taxon>
        <taxon>Eggerthellales</taxon>
        <taxon>Eggerthellaceae</taxon>
        <taxon>Adlercreutzia</taxon>
    </lineage>
</organism>
<dbReference type="RefSeq" id="WP_160347508.1">
    <property type="nucleotide sequence ID" value="NZ_WSRR01000051.1"/>
</dbReference>
<gene>
    <name evidence="8" type="ORF">GKZ27_11410</name>
</gene>
<evidence type="ECO:0000313" key="8">
    <source>
        <dbReference type="EMBL" id="MVX62049.1"/>
    </source>
</evidence>
<dbReference type="PANTHER" id="PTHR39206:SF1">
    <property type="entry name" value="SLL8004 PROTEIN"/>
    <property type="match status" value="1"/>
</dbReference>
<dbReference type="Pfam" id="PF06414">
    <property type="entry name" value="Zeta_toxin"/>
    <property type="match status" value="1"/>
</dbReference>
<dbReference type="SUPFAM" id="SSF52540">
    <property type="entry name" value="P-loop containing nucleoside triphosphate hydrolases"/>
    <property type="match status" value="1"/>
</dbReference>
<evidence type="ECO:0000256" key="4">
    <source>
        <dbReference type="ARBA" id="ARBA00022840"/>
    </source>
</evidence>
<dbReference type="PANTHER" id="PTHR39206">
    <property type="entry name" value="SLL8004 PROTEIN"/>
    <property type="match status" value="1"/>
</dbReference>
<evidence type="ECO:0000259" key="7">
    <source>
        <dbReference type="Pfam" id="PF06414"/>
    </source>
</evidence>
<accession>A0A6N8JT49</accession>
<evidence type="ECO:0000256" key="2">
    <source>
        <dbReference type="ARBA" id="ARBA00011963"/>
    </source>
</evidence>
<proteinExistence type="inferred from homology"/>
<keyword evidence="3" id="KW-0547">Nucleotide-binding</keyword>
<evidence type="ECO:0000256" key="3">
    <source>
        <dbReference type="ARBA" id="ARBA00022741"/>
    </source>
</evidence>
<dbReference type="EMBL" id="WSRR01000051">
    <property type="protein sequence ID" value="MVX62049.1"/>
    <property type="molecule type" value="Genomic_DNA"/>
</dbReference>
<keyword evidence="4" id="KW-0067">ATP-binding</keyword>
<comment type="catalytic activity">
    <reaction evidence="6">
        <text>UDP-N-acetyl-alpha-D-glucosamine + ATP = UDP-N-acetyl-alpha-D-glucosamine 3'-phosphate + ADP + H(+)</text>
        <dbReference type="Rhea" id="RHEA:32671"/>
        <dbReference type="ChEBI" id="CHEBI:15378"/>
        <dbReference type="ChEBI" id="CHEBI:30616"/>
        <dbReference type="ChEBI" id="CHEBI:57705"/>
        <dbReference type="ChEBI" id="CHEBI:64353"/>
        <dbReference type="ChEBI" id="CHEBI:456216"/>
        <dbReference type="EC" id="2.7.1.176"/>
    </reaction>
</comment>
<evidence type="ECO:0000256" key="5">
    <source>
        <dbReference type="ARBA" id="ARBA00032897"/>
    </source>
</evidence>
<sequence>MQPTYLVFGGVNGAGKSTFFHTGFWRTDDLPTCLPRVNSGEIVVCHGGDPRSDADQIKAGRTALALIDRYFESGTSFNQETTLTGHTAVRNIRRARAAGYRVVLYYIGIATPEDALHRIAHRVAVGGHPIDEQTVRRRYRSSLRNLSHALPLCHEAVLLDNTVEFVAIARWTNGVLSWVGNLAKHGIWLTSAIRDDTLWKA</sequence>
<dbReference type="Proteomes" id="UP000463388">
    <property type="component" value="Unassembled WGS sequence"/>
</dbReference>
<evidence type="ECO:0000256" key="1">
    <source>
        <dbReference type="ARBA" id="ARBA00009104"/>
    </source>
</evidence>
<dbReference type="AlphaFoldDB" id="A0A6N8JT49"/>